<sequence length="274" mass="31144">MSNALLSFNLLSHKYLGMKSPTSTLRDQHCLLELETDLNRLVKFGIKVTTKIISPSSKIEPRGEIFRALTFEKYSDGLWLINLETGKISVSQYFTPTAVNPTLSMNQRQKVLPTTSSLTVKLQIPTSQVKQSVIEKDENPMITHPRSNAPFVDSSQVNSSTQKSKHYDYVPYYKEAPKNISSSITEDNIVLGKRNSCDSNKLILEDVVPYTQAISDPLERNKWQKAMGTKFNSLVAHNTGELVLYPDKPAKVIRGMWRLTWKHNEHGEFYQHKA</sequence>
<dbReference type="EMBL" id="AVOT02030575">
    <property type="protein sequence ID" value="MBW0523794.1"/>
    <property type="molecule type" value="Genomic_DNA"/>
</dbReference>
<gene>
    <name evidence="1" type="ORF">O181_063509</name>
</gene>
<organism evidence="1 2">
    <name type="scientific">Austropuccinia psidii MF-1</name>
    <dbReference type="NCBI Taxonomy" id="1389203"/>
    <lineage>
        <taxon>Eukaryota</taxon>
        <taxon>Fungi</taxon>
        <taxon>Dikarya</taxon>
        <taxon>Basidiomycota</taxon>
        <taxon>Pucciniomycotina</taxon>
        <taxon>Pucciniomycetes</taxon>
        <taxon>Pucciniales</taxon>
        <taxon>Sphaerophragmiaceae</taxon>
        <taxon>Austropuccinia</taxon>
    </lineage>
</organism>
<name>A0A9Q3I2M5_9BASI</name>
<dbReference type="AlphaFoldDB" id="A0A9Q3I2M5"/>
<keyword evidence="2" id="KW-1185">Reference proteome</keyword>
<reference evidence="1" key="1">
    <citation type="submission" date="2021-03" db="EMBL/GenBank/DDBJ databases">
        <title>Draft genome sequence of rust myrtle Austropuccinia psidii MF-1, a brazilian biotype.</title>
        <authorList>
            <person name="Quecine M.C."/>
            <person name="Pachon D.M.R."/>
            <person name="Bonatelli M.L."/>
            <person name="Correr F.H."/>
            <person name="Franceschini L.M."/>
            <person name="Leite T.F."/>
            <person name="Margarido G.R.A."/>
            <person name="Almeida C.A."/>
            <person name="Ferrarezi J.A."/>
            <person name="Labate C.A."/>
        </authorList>
    </citation>
    <scope>NUCLEOTIDE SEQUENCE</scope>
    <source>
        <strain evidence="1">MF-1</strain>
    </source>
</reference>
<protein>
    <submittedName>
        <fullName evidence="1">Uncharacterized protein</fullName>
    </submittedName>
</protein>
<accession>A0A9Q3I2M5</accession>
<proteinExistence type="predicted"/>
<evidence type="ECO:0000313" key="2">
    <source>
        <dbReference type="Proteomes" id="UP000765509"/>
    </source>
</evidence>
<evidence type="ECO:0000313" key="1">
    <source>
        <dbReference type="EMBL" id="MBW0523794.1"/>
    </source>
</evidence>
<comment type="caution">
    <text evidence="1">The sequence shown here is derived from an EMBL/GenBank/DDBJ whole genome shotgun (WGS) entry which is preliminary data.</text>
</comment>
<dbReference type="Proteomes" id="UP000765509">
    <property type="component" value="Unassembled WGS sequence"/>
</dbReference>